<dbReference type="Pfam" id="PF02720">
    <property type="entry name" value="DUF222"/>
    <property type="match status" value="1"/>
</dbReference>
<proteinExistence type="predicted"/>
<sequence>MSDDVLEKATVELRATINAAHARFVVQVAELERRDIPALVHGLTMAAWLRHHCRMDTSEASGTAKTGRALVHMPTVIAEAVEGKVPYRSIQLLAQARDRNPQAFVHHEPVFADVATYLTPGDLCKGVSHWEQQVHYQQALKDVHHVDRLRSLHLAQTYQGIGEIRGTLNPELFHTITTAINAHTDPTFLDPSDRRTPTQRRADALGDICQFFLENGNRASSVAYENRDVADSVSCDSRHDTIKTSGGEKPHITVTIAHDLLT</sequence>
<protein>
    <recommendedName>
        <fullName evidence="1">DUF222 domain-containing protein</fullName>
    </recommendedName>
</protein>
<evidence type="ECO:0000259" key="1">
    <source>
        <dbReference type="Pfam" id="PF02720"/>
    </source>
</evidence>
<feature type="non-terminal residue" evidence="2">
    <location>
        <position position="262"/>
    </location>
</feature>
<dbReference type="InterPro" id="IPR003870">
    <property type="entry name" value="DUF222"/>
</dbReference>
<feature type="domain" description="DUF222" evidence="1">
    <location>
        <begin position="13"/>
        <end position="217"/>
    </location>
</feature>
<dbReference type="AlphaFoldDB" id="A0A3B0TL05"/>
<gene>
    <name evidence="2" type="ORF">MNBD_ACTINO02-1603</name>
</gene>
<accession>A0A3B0TL05</accession>
<dbReference type="EMBL" id="UOEK01000553">
    <property type="protein sequence ID" value="VAW09314.1"/>
    <property type="molecule type" value="Genomic_DNA"/>
</dbReference>
<organism evidence="2">
    <name type="scientific">hydrothermal vent metagenome</name>
    <dbReference type="NCBI Taxonomy" id="652676"/>
    <lineage>
        <taxon>unclassified sequences</taxon>
        <taxon>metagenomes</taxon>
        <taxon>ecological metagenomes</taxon>
    </lineage>
</organism>
<evidence type="ECO:0000313" key="2">
    <source>
        <dbReference type="EMBL" id="VAW09314.1"/>
    </source>
</evidence>
<reference evidence="2" key="1">
    <citation type="submission" date="2018-06" db="EMBL/GenBank/DDBJ databases">
        <authorList>
            <person name="Zhirakovskaya E."/>
        </authorList>
    </citation>
    <scope>NUCLEOTIDE SEQUENCE</scope>
</reference>
<name>A0A3B0TL05_9ZZZZ</name>